<dbReference type="PANTHER" id="PTHR44103">
    <property type="entry name" value="PROPROTEIN CONVERTASE P"/>
    <property type="match status" value="1"/>
</dbReference>
<dbReference type="STRING" id="471853.Bcav_1188"/>
<dbReference type="AlphaFoldDB" id="C5C144"/>
<organism evidence="5 6">
    <name type="scientific">Beutenbergia cavernae (strain ATCC BAA-8 / DSM 12333 / CCUG 43141 / JCM 11478 / NBRC 16432 / NCIMB 13614 / HKI 0122)</name>
    <dbReference type="NCBI Taxonomy" id="471853"/>
    <lineage>
        <taxon>Bacteria</taxon>
        <taxon>Bacillati</taxon>
        <taxon>Actinomycetota</taxon>
        <taxon>Actinomycetes</taxon>
        <taxon>Micrococcales</taxon>
        <taxon>Beutenbergiaceae</taxon>
        <taxon>Beutenbergia</taxon>
    </lineage>
</organism>
<gene>
    <name evidence="5" type="ordered locus">Bcav_1188</name>
</gene>
<dbReference type="Pfam" id="PF01510">
    <property type="entry name" value="Amidase_2"/>
    <property type="match status" value="1"/>
</dbReference>
<dbReference type="eggNOG" id="COG3271">
    <property type="taxonomic scope" value="Bacteria"/>
</dbReference>
<dbReference type="PANTHER" id="PTHR44103:SF1">
    <property type="entry name" value="PROPROTEIN CONVERTASE P"/>
    <property type="match status" value="1"/>
</dbReference>
<name>C5C144_BEUC1</name>
<dbReference type="GO" id="GO:0008270">
    <property type="term" value="F:zinc ion binding"/>
    <property type="evidence" value="ECO:0007669"/>
    <property type="project" value="InterPro"/>
</dbReference>
<dbReference type="Pfam" id="PF13517">
    <property type="entry name" value="FG-GAP_3"/>
    <property type="match status" value="2"/>
</dbReference>
<keyword evidence="6" id="KW-1185">Reference proteome</keyword>
<evidence type="ECO:0000259" key="4">
    <source>
        <dbReference type="SMART" id="SM00701"/>
    </source>
</evidence>
<dbReference type="SMART" id="SM00701">
    <property type="entry name" value="PGRP"/>
    <property type="match status" value="1"/>
</dbReference>
<dbReference type="Gene3D" id="2.115.10.10">
    <property type="entry name" value="Tachylectin 2"/>
    <property type="match status" value="2"/>
</dbReference>
<keyword evidence="1" id="KW-0732">Signal</keyword>
<protein>
    <submittedName>
        <fullName evidence="5">N-acetylmuramoyl-L-alanine amidase family 2</fullName>
    </submittedName>
</protein>
<feature type="domain" description="N-acetylmuramoyl-L-alanine amidase" evidence="3">
    <location>
        <begin position="120"/>
        <end position="270"/>
    </location>
</feature>
<proteinExistence type="predicted"/>
<feature type="compositionally biased region" description="Basic and acidic residues" evidence="2">
    <location>
        <begin position="292"/>
        <end position="309"/>
    </location>
</feature>
<sequence length="794" mass="83230">MAVTWESLDEAGVEYRERVDGAWSDWAEVHVEPDQERGTSGTEPIVVVGADRVEARVSAAVPGVQVHVIDPGTSGTADAAAQSTSVADATSLVTPMTAATPTAAATPPIRSRAAWGADESIRTWVPETGRVQGADVHHTAGTNFYTAAQVPAIIRGIYHYHAITRDWGDIGYNVLVDAYGRAWEGRYGGLYRATIGAHAAGWNGEMFGISFMGNHETAPVTNAAFDIAARVLAWKADMHGFVMNTRATINGVATNRTIGHRDVAQTSCPGRYLYARLGELANRAASYQGAARNRDADRDLTGDGRDDVVLRGTNGAVSVLPSRAPGYQSPTSLGTPSAAERPLGPVDWTGDGRVDLLTVDGAGNMRLRAGTTSGGFGSSRVINTGWQANDLVTTSADWNRDGRADILARRKATGDLWLYPGNGRGGFGTPRIVGHGGWGAMSSLTVTARPGGTPTLLVVQRSNGNLYRYSATSTGAVTGRTQVGSGGWTTMRHVISVGNWNGQHGATDVLAIDSAGSLWFYPSRTNGSFYPRQLVNSGWTFNAVVASQGSDTALVTQSSSRELRRYPYQNRTAFGSPVSLGFTVPSTTRVFGGGDWDRDGRADVMRIDAQGRLYLHRGTGGSRVDTAGRLIGSGGWQGMTSVVAAGDFRGDGGASLVALERSTGYLWLYPGDGDGGFRTRLLIGTGFQYVDAIIGVGNFSGGRAPDLLVRNASSGQLQLLVGRGPGRVLNPVTISTGWGSGRDMVGVGDADGDGRDDVVGVQGNGAVHLHSGAGTGGFPLYVPVATLPAGTRAG</sequence>
<dbReference type="Gene3D" id="3.40.80.10">
    <property type="entry name" value="Peptidoglycan recognition protein-like"/>
    <property type="match status" value="1"/>
</dbReference>
<dbReference type="InterPro" id="IPR036505">
    <property type="entry name" value="Amidase/PGRP_sf"/>
</dbReference>
<feature type="domain" description="Peptidoglycan recognition protein family" evidence="4">
    <location>
        <begin position="107"/>
        <end position="264"/>
    </location>
</feature>
<dbReference type="SUPFAM" id="SSF55846">
    <property type="entry name" value="N-acetylmuramoyl-L-alanine amidase-like"/>
    <property type="match status" value="1"/>
</dbReference>
<dbReference type="EMBL" id="CP001618">
    <property type="protein sequence ID" value="ACQ79448.1"/>
    <property type="molecule type" value="Genomic_DNA"/>
</dbReference>
<dbReference type="HOGENOM" id="CLU_014839_0_0_11"/>
<dbReference type="KEGG" id="bcv:Bcav_1188"/>
<evidence type="ECO:0000313" key="6">
    <source>
        <dbReference type="Proteomes" id="UP000007962"/>
    </source>
</evidence>
<dbReference type="GO" id="GO:0009253">
    <property type="term" value="P:peptidoglycan catabolic process"/>
    <property type="evidence" value="ECO:0007669"/>
    <property type="project" value="InterPro"/>
</dbReference>
<dbReference type="InterPro" id="IPR013517">
    <property type="entry name" value="FG-GAP"/>
</dbReference>
<dbReference type="eggNOG" id="COG2247">
    <property type="taxonomic scope" value="Bacteria"/>
</dbReference>
<dbReference type="InterPro" id="IPR006619">
    <property type="entry name" value="PGRP_domain_met/bac"/>
</dbReference>
<evidence type="ECO:0000256" key="1">
    <source>
        <dbReference type="ARBA" id="ARBA00022729"/>
    </source>
</evidence>
<dbReference type="Proteomes" id="UP000007962">
    <property type="component" value="Chromosome"/>
</dbReference>
<dbReference type="SUPFAM" id="SSF69318">
    <property type="entry name" value="Integrin alpha N-terminal domain"/>
    <property type="match status" value="2"/>
</dbReference>
<dbReference type="CDD" id="cd06583">
    <property type="entry name" value="PGRP"/>
    <property type="match status" value="1"/>
</dbReference>
<dbReference type="RefSeq" id="WP_015881688.1">
    <property type="nucleotide sequence ID" value="NC_012669.1"/>
</dbReference>
<dbReference type="OrthoDB" id="514320at2"/>
<reference evidence="5 6" key="1">
    <citation type="journal article" date="2009" name="Stand. Genomic Sci.">
        <title>Complete genome sequence of Beutenbergia cavernae type strain (HKI 0122).</title>
        <authorList>
            <person name="Land M."/>
            <person name="Pukall R."/>
            <person name="Abt B."/>
            <person name="Goker M."/>
            <person name="Rohde M."/>
            <person name="Glavina Del Rio T."/>
            <person name="Tice H."/>
            <person name="Copeland A."/>
            <person name="Cheng J.F."/>
            <person name="Lucas S."/>
            <person name="Chen F."/>
            <person name="Nolan M."/>
            <person name="Bruce D."/>
            <person name="Goodwin L."/>
            <person name="Pitluck S."/>
            <person name="Ivanova N."/>
            <person name="Mavromatis K."/>
            <person name="Ovchinnikova G."/>
            <person name="Pati A."/>
            <person name="Chen A."/>
            <person name="Palaniappan K."/>
            <person name="Hauser L."/>
            <person name="Chang Y.J."/>
            <person name="Jefferies C.C."/>
            <person name="Saunders E."/>
            <person name="Brettin T."/>
            <person name="Detter J.C."/>
            <person name="Han C."/>
            <person name="Chain P."/>
            <person name="Bristow J."/>
            <person name="Eisen J.A."/>
            <person name="Markowitz V."/>
            <person name="Hugenholtz P."/>
            <person name="Kyrpides N.C."/>
            <person name="Klenk H.P."/>
            <person name="Lapidus A."/>
        </authorList>
    </citation>
    <scope>NUCLEOTIDE SEQUENCE [LARGE SCALE GENOMIC DNA]</scope>
    <source>
        <strain evidence="6">ATCC BAA-8 / DSM 12333 / NBRC 16432</strain>
    </source>
</reference>
<evidence type="ECO:0000313" key="5">
    <source>
        <dbReference type="EMBL" id="ACQ79448.1"/>
    </source>
</evidence>
<dbReference type="SMART" id="SM00644">
    <property type="entry name" value="Ami_2"/>
    <property type="match status" value="1"/>
</dbReference>
<dbReference type="eggNOG" id="COG0739">
    <property type="taxonomic scope" value="Bacteria"/>
</dbReference>
<evidence type="ECO:0000259" key="3">
    <source>
        <dbReference type="SMART" id="SM00644"/>
    </source>
</evidence>
<dbReference type="InterPro" id="IPR028994">
    <property type="entry name" value="Integrin_alpha_N"/>
</dbReference>
<dbReference type="GO" id="GO:0008745">
    <property type="term" value="F:N-acetylmuramoyl-L-alanine amidase activity"/>
    <property type="evidence" value="ECO:0007669"/>
    <property type="project" value="InterPro"/>
</dbReference>
<feature type="region of interest" description="Disordered" evidence="2">
    <location>
        <begin position="291"/>
        <end position="347"/>
    </location>
</feature>
<accession>C5C144</accession>
<dbReference type="InterPro" id="IPR002502">
    <property type="entry name" value="Amidase_domain"/>
</dbReference>
<evidence type="ECO:0000256" key="2">
    <source>
        <dbReference type="SAM" id="MobiDB-lite"/>
    </source>
</evidence>